<sequence length="209" mass="22030">MRRHTAAVVALGERRQWRQALHLLGSLPQPNTIVCNAAITACGRGRQWPHALALLAQMRGHGPPPDAVTYGACASACDKAGQPAAALELLGSLRAWRVRPDPATTSALVSACSRGLRWLQALDVAAELAEAADPGAPKDGRRAAGRDRERARAREPLGGRPGPPSTGAGCWRADWPCPLRRSRRRMLRGRVVGGSLVPPGGHAAEGPAP</sequence>
<dbReference type="InterPro" id="IPR011990">
    <property type="entry name" value="TPR-like_helical_dom_sf"/>
</dbReference>
<feature type="region of interest" description="Disordered" evidence="3">
    <location>
        <begin position="189"/>
        <end position="209"/>
    </location>
</feature>
<dbReference type="Pfam" id="PF01535">
    <property type="entry name" value="PPR"/>
    <property type="match status" value="1"/>
</dbReference>
<evidence type="ECO:0000256" key="2">
    <source>
        <dbReference type="PROSITE-ProRule" id="PRU00708"/>
    </source>
</evidence>
<reference evidence="4" key="1">
    <citation type="submission" date="2023-10" db="EMBL/GenBank/DDBJ databases">
        <authorList>
            <person name="Chen Y."/>
            <person name="Shah S."/>
            <person name="Dougan E. K."/>
            <person name="Thang M."/>
            <person name="Chan C."/>
        </authorList>
    </citation>
    <scope>NUCLEOTIDE SEQUENCE [LARGE SCALE GENOMIC DNA]</scope>
</reference>
<dbReference type="Proteomes" id="UP001189429">
    <property type="component" value="Unassembled WGS sequence"/>
</dbReference>
<organism evidence="4 5">
    <name type="scientific">Prorocentrum cordatum</name>
    <dbReference type="NCBI Taxonomy" id="2364126"/>
    <lineage>
        <taxon>Eukaryota</taxon>
        <taxon>Sar</taxon>
        <taxon>Alveolata</taxon>
        <taxon>Dinophyceae</taxon>
        <taxon>Prorocentrales</taxon>
        <taxon>Prorocentraceae</taxon>
        <taxon>Prorocentrum</taxon>
    </lineage>
</organism>
<feature type="compositionally biased region" description="Basic and acidic residues" evidence="3">
    <location>
        <begin position="136"/>
        <end position="157"/>
    </location>
</feature>
<gene>
    <name evidence="4" type="ORF">PCOR1329_LOCUS12472</name>
</gene>
<evidence type="ECO:0000313" key="5">
    <source>
        <dbReference type="Proteomes" id="UP001189429"/>
    </source>
</evidence>
<dbReference type="InterPro" id="IPR002885">
    <property type="entry name" value="PPR_rpt"/>
</dbReference>
<dbReference type="PANTHER" id="PTHR47447">
    <property type="entry name" value="OS03G0856100 PROTEIN"/>
    <property type="match status" value="1"/>
</dbReference>
<accession>A0ABN9QMD6</accession>
<dbReference type="NCBIfam" id="TIGR00756">
    <property type="entry name" value="PPR"/>
    <property type="match status" value="1"/>
</dbReference>
<evidence type="ECO:0000256" key="1">
    <source>
        <dbReference type="ARBA" id="ARBA00022737"/>
    </source>
</evidence>
<proteinExistence type="predicted"/>
<name>A0ABN9QMD6_9DINO</name>
<evidence type="ECO:0000313" key="4">
    <source>
        <dbReference type="EMBL" id="CAK0806124.1"/>
    </source>
</evidence>
<dbReference type="Gene3D" id="1.25.40.10">
    <property type="entry name" value="Tetratricopeptide repeat domain"/>
    <property type="match status" value="1"/>
</dbReference>
<feature type="repeat" description="PPR" evidence="2">
    <location>
        <begin position="66"/>
        <end position="100"/>
    </location>
</feature>
<protein>
    <submittedName>
        <fullName evidence="4">Uncharacterized protein</fullName>
    </submittedName>
</protein>
<evidence type="ECO:0000256" key="3">
    <source>
        <dbReference type="SAM" id="MobiDB-lite"/>
    </source>
</evidence>
<comment type="caution">
    <text evidence="4">The sequence shown here is derived from an EMBL/GenBank/DDBJ whole genome shotgun (WGS) entry which is preliminary data.</text>
</comment>
<dbReference type="PROSITE" id="PS51375">
    <property type="entry name" value="PPR"/>
    <property type="match status" value="2"/>
</dbReference>
<dbReference type="PANTHER" id="PTHR47447:SF17">
    <property type="entry name" value="OS12G0638900 PROTEIN"/>
    <property type="match status" value="1"/>
</dbReference>
<dbReference type="EMBL" id="CAUYUJ010003647">
    <property type="protein sequence ID" value="CAK0806124.1"/>
    <property type="molecule type" value="Genomic_DNA"/>
</dbReference>
<keyword evidence="5" id="KW-1185">Reference proteome</keyword>
<feature type="repeat" description="PPR" evidence="2">
    <location>
        <begin position="31"/>
        <end position="65"/>
    </location>
</feature>
<feature type="region of interest" description="Disordered" evidence="3">
    <location>
        <begin position="131"/>
        <end position="173"/>
    </location>
</feature>
<keyword evidence="1" id="KW-0677">Repeat</keyword>